<dbReference type="PANTHER" id="PTHR40077:SF2">
    <property type="entry name" value="MEMBRANE PROTEIN"/>
    <property type="match status" value="1"/>
</dbReference>
<feature type="transmembrane region" description="Helical" evidence="6">
    <location>
        <begin position="101"/>
        <end position="120"/>
    </location>
</feature>
<feature type="domain" description="DUF3817" evidence="7">
    <location>
        <begin position="34"/>
        <end position="125"/>
    </location>
</feature>
<sequence length="158" mass="17877">MDRVAATLPEPTDEDLSQARLVRANSETKASLSLTFYRLMAYVTGAWLLLLVVEMVLKYIIDVNGNHAPVLGTWIAIVHGMIYVVYVVAVFNLWSVMRWSFGRMVYLVIAGVVPVLSFVLERRATHWFNEDLPNVLDAAEGRALRRAQISRLKSERGK</sequence>
<accession>A0A3Q8WTM2</accession>
<evidence type="ECO:0000313" key="9">
    <source>
        <dbReference type="Proteomes" id="UP000270021"/>
    </source>
</evidence>
<keyword evidence="3 6" id="KW-0812">Transmembrane</keyword>
<dbReference type="Pfam" id="PF12823">
    <property type="entry name" value="DUF3817"/>
    <property type="match status" value="1"/>
</dbReference>
<keyword evidence="2" id="KW-1003">Cell membrane</keyword>
<organism evidence="8 9">
    <name type="scientific">Flaviflexus salsibiostraticola</name>
    <dbReference type="NCBI Taxonomy" id="1282737"/>
    <lineage>
        <taxon>Bacteria</taxon>
        <taxon>Bacillati</taxon>
        <taxon>Actinomycetota</taxon>
        <taxon>Actinomycetes</taxon>
        <taxon>Actinomycetales</taxon>
        <taxon>Actinomycetaceae</taxon>
        <taxon>Flaviflexus</taxon>
    </lineage>
</organism>
<dbReference type="EMBL" id="CP034438">
    <property type="protein sequence ID" value="AZN29689.1"/>
    <property type="molecule type" value="Genomic_DNA"/>
</dbReference>
<keyword evidence="4 6" id="KW-1133">Transmembrane helix</keyword>
<feature type="transmembrane region" description="Helical" evidence="6">
    <location>
        <begin position="73"/>
        <end position="94"/>
    </location>
</feature>
<dbReference type="InterPro" id="IPR023845">
    <property type="entry name" value="DUF3817_TM"/>
</dbReference>
<dbReference type="AlphaFoldDB" id="A0A3Q8WTM2"/>
<keyword evidence="5 6" id="KW-0472">Membrane</keyword>
<keyword evidence="9" id="KW-1185">Reference proteome</keyword>
<dbReference type="Proteomes" id="UP000270021">
    <property type="component" value="Chromosome"/>
</dbReference>
<reference evidence="8 9" key="1">
    <citation type="submission" date="2018-12" db="EMBL/GenBank/DDBJ databases">
        <title>Complete genome sequence of Flaviflexus salsibiostraticola KCTC 33148.</title>
        <authorList>
            <person name="Bae J.-W."/>
        </authorList>
    </citation>
    <scope>NUCLEOTIDE SEQUENCE [LARGE SCALE GENOMIC DNA]</scope>
    <source>
        <strain evidence="8 9">KCTC 33148</strain>
    </source>
</reference>
<dbReference type="GO" id="GO:0005886">
    <property type="term" value="C:plasma membrane"/>
    <property type="evidence" value="ECO:0007669"/>
    <property type="project" value="UniProtKB-SubCell"/>
</dbReference>
<feature type="transmembrane region" description="Helical" evidence="6">
    <location>
        <begin position="39"/>
        <end position="61"/>
    </location>
</feature>
<dbReference type="PANTHER" id="PTHR40077">
    <property type="entry name" value="MEMBRANE PROTEIN-RELATED"/>
    <property type="match status" value="1"/>
</dbReference>
<evidence type="ECO:0000256" key="6">
    <source>
        <dbReference type="SAM" id="Phobius"/>
    </source>
</evidence>
<evidence type="ECO:0000256" key="4">
    <source>
        <dbReference type="ARBA" id="ARBA00022989"/>
    </source>
</evidence>
<evidence type="ECO:0000313" key="8">
    <source>
        <dbReference type="EMBL" id="AZN29689.1"/>
    </source>
</evidence>
<proteinExistence type="predicted"/>
<evidence type="ECO:0000256" key="3">
    <source>
        <dbReference type="ARBA" id="ARBA00022692"/>
    </source>
</evidence>
<name>A0A3Q8WTM2_9ACTO</name>
<protein>
    <submittedName>
        <fullName evidence="8">DUF3817 domain-containing protein</fullName>
    </submittedName>
</protein>
<evidence type="ECO:0000256" key="2">
    <source>
        <dbReference type="ARBA" id="ARBA00022475"/>
    </source>
</evidence>
<evidence type="ECO:0000256" key="5">
    <source>
        <dbReference type="ARBA" id="ARBA00023136"/>
    </source>
</evidence>
<evidence type="ECO:0000259" key="7">
    <source>
        <dbReference type="Pfam" id="PF12823"/>
    </source>
</evidence>
<comment type="subcellular location">
    <subcellularLocation>
        <location evidence="1">Cell membrane</location>
        <topology evidence="1">Multi-pass membrane protein</topology>
    </subcellularLocation>
</comment>
<evidence type="ECO:0000256" key="1">
    <source>
        <dbReference type="ARBA" id="ARBA00004651"/>
    </source>
</evidence>
<gene>
    <name evidence="8" type="ORF">EJO69_04735</name>
</gene>
<dbReference type="KEGG" id="fsl:EJO69_04735"/>
<dbReference type="OrthoDB" id="9342687at2"/>
<dbReference type="NCBIfam" id="TIGR03954">
    <property type="entry name" value="integ_memb_HG"/>
    <property type="match status" value="1"/>
</dbReference>